<dbReference type="GO" id="GO:0003677">
    <property type="term" value="F:DNA binding"/>
    <property type="evidence" value="ECO:0007669"/>
    <property type="project" value="UniProtKB-KW"/>
</dbReference>
<feature type="compositionally biased region" description="Acidic residues" evidence="11">
    <location>
        <begin position="1"/>
        <end position="13"/>
    </location>
</feature>
<evidence type="ECO:0000256" key="11">
    <source>
        <dbReference type="SAM" id="MobiDB-lite"/>
    </source>
</evidence>
<dbReference type="GO" id="GO:0045454">
    <property type="term" value="P:cell redox homeostasis"/>
    <property type="evidence" value="ECO:0007669"/>
    <property type="project" value="TreeGrafter"/>
</dbReference>
<dbReference type="EMBL" id="LAZR01021918">
    <property type="protein sequence ID" value="KKL83668.1"/>
    <property type="molecule type" value="Genomic_DNA"/>
</dbReference>
<organism evidence="13">
    <name type="scientific">marine sediment metagenome</name>
    <dbReference type="NCBI Taxonomy" id="412755"/>
    <lineage>
        <taxon>unclassified sequences</taxon>
        <taxon>metagenomes</taxon>
        <taxon>ecological metagenomes</taxon>
    </lineage>
</organism>
<comment type="similarity">
    <text evidence="2">Belongs to the WhiB family.</text>
</comment>
<keyword evidence="7" id="KW-0805">Transcription regulation</keyword>
<dbReference type="GO" id="GO:0045892">
    <property type="term" value="P:negative regulation of DNA-templated transcription"/>
    <property type="evidence" value="ECO:0007669"/>
    <property type="project" value="TreeGrafter"/>
</dbReference>
<keyword evidence="9" id="KW-1015">Disulfide bond</keyword>
<gene>
    <name evidence="13" type="ORF">LCGC14_1972460</name>
</gene>
<evidence type="ECO:0000256" key="10">
    <source>
        <dbReference type="ARBA" id="ARBA00023163"/>
    </source>
</evidence>
<protein>
    <recommendedName>
        <fullName evidence="12">4Fe-4S Wbl-type domain-containing protein</fullName>
    </recommendedName>
</protein>
<evidence type="ECO:0000256" key="6">
    <source>
        <dbReference type="ARBA" id="ARBA00023014"/>
    </source>
</evidence>
<evidence type="ECO:0000313" key="13">
    <source>
        <dbReference type="EMBL" id="KKL83668.1"/>
    </source>
</evidence>
<evidence type="ECO:0000256" key="1">
    <source>
        <dbReference type="ARBA" id="ARBA00001966"/>
    </source>
</evidence>
<feature type="domain" description="4Fe-4S Wbl-type" evidence="12">
    <location>
        <begin position="63"/>
        <end position="112"/>
    </location>
</feature>
<dbReference type="PANTHER" id="PTHR38839">
    <property type="entry name" value="TRANSCRIPTIONAL REGULATOR WHID-RELATED"/>
    <property type="match status" value="1"/>
</dbReference>
<evidence type="ECO:0000256" key="9">
    <source>
        <dbReference type="ARBA" id="ARBA00023157"/>
    </source>
</evidence>
<keyword evidence="3" id="KW-0004">4Fe-4S</keyword>
<comment type="caution">
    <text evidence="13">The sequence shown here is derived from an EMBL/GenBank/DDBJ whole genome shotgun (WGS) entry which is preliminary data.</text>
</comment>
<evidence type="ECO:0000256" key="5">
    <source>
        <dbReference type="ARBA" id="ARBA00023004"/>
    </source>
</evidence>
<feature type="non-terminal residue" evidence="13">
    <location>
        <position position="112"/>
    </location>
</feature>
<comment type="cofactor">
    <cofactor evidence="1">
        <name>[4Fe-4S] cluster</name>
        <dbReference type="ChEBI" id="CHEBI:49883"/>
    </cofactor>
</comment>
<keyword evidence="4" id="KW-0479">Metal-binding</keyword>
<keyword evidence="10" id="KW-0804">Transcription</keyword>
<evidence type="ECO:0000259" key="12">
    <source>
        <dbReference type="PROSITE" id="PS51674"/>
    </source>
</evidence>
<keyword evidence="6" id="KW-0411">Iron-sulfur</keyword>
<keyword evidence="5" id="KW-0408">Iron</keyword>
<accession>A0A0F9FBS2</accession>
<evidence type="ECO:0000256" key="2">
    <source>
        <dbReference type="ARBA" id="ARBA00006597"/>
    </source>
</evidence>
<dbReference type="InterPro" id="IPR003482">
    <property type="entry name" value="Whib"/>
</dbReference>
<dbReference type="GO" id="GO:0051539">
    <property type="term" value="F:4 iron, 4 sulfur cluster binding"/>
    <property type="evidence" value="ECO:0007669"/>
    <property type="project" value="UniProtKB-KW"/>
</dbReference>
<keyword evidence="8" id="KW-0238">DNA-binding</keyword>
<dbReference type="GO" id="GO:0046872">
    <property type="term" value="F:metal ion binding"/>
    <property type="evidence" value="ECO:0007669"/>
    <property type="project" value="UniProtKB-KW"/>
</dbReference>
<sequence>MSEPEYEEQDDWSITENKERELGGSEEGEIAASLVSSLIASNGGQKWAVYLETEEAEWRKQALCRGSDSDVFFPARGESMLPAYRICSGCSVREECFEAAQGKNFGVWAGSP</sequence>
<dbReference type="InterPro" id="IPR034768">
    <property type="entry name" value="4FE4S_WBL"/>
</dbReference>
<feature type="region of interest" description="Disordered" evidence="11">
    <location>
        <begin position="1"/>
        <end position="27"/>
    </location>
</feature>
<name>A0A0F9FBS2_9ZZZZ</name>
<evidence type="ECO:0000256" key="4">
    <source>
        <dbReference type="ARBA" id="ARBA00022723"/>
    </source>
</evidence>
<dbReference type="GO" id="GO:0047134">
    <property type="term" value="F:protein-disulfide reductase [NAD(P)H] activity"/>
    <property type="evidence" value="ECO:0007669"/>
    <property type="project" value="TreeGrafter"/>
</dbReference>
<proteinExistence type="inferred from homology"/>
<dbReference type="PROSITE" id="PS51674">
    <property type="entry name" value="4FE4S_WBL"/>
    <property type="match status" value="1"/>
</dbReference>
<evidence type="ECO:0000256" key="8">
    <source>
        <dbReference type="ARBA" id="ARBA00023125"/>
    </source>
</evidence>
<dbReference type="AlphaFoldDB" id="A0A0F9FBS2"/>
<dbReference type="Pfam" id="PF02467">
    <property type="entry name" value="Whib"/>
    <property type="match status" value="1"/>
</dbReference>
<evidence type="ECO:0000256" key="7">
    <source>
        <dbReference type="ARBA" id="ARBA00023015"/>
    </source>
</evidence>
<evidence type="ECO:0000256" key="3">
    <source>
        <dbReference type="ARBA" id="ARBA00022485"/>
    </source>
</evidence>
<reference evidence="13" key="1">
    <citation type="journal article" date="2015" name="Nature">
        <title>Complex archaea that bridge the gap between prokaryotes and eukaryotes.</title>
        <authorList>
            <person name="Spang A."/>
            <person name="Saw J.H."/>
            <person name="Jorgensen S.L."/>
            <person name="Zaremba-Niedzwiedzka K."/>
            <person name="Martijn J."/>
            <person name="Lind A.E."/>
            <person name="van Eijk R."/>
            <person name="Schleper C."/>
            <person name="Guy L."/>
            <person name="Ettema T.J."/>
        </authorList>
    </citation>
    <scope>NUCLEOTIDE SEQUENCE</scope>
</reference>